<evidence type="ECO:0000313" key="2">
    <source>
        <dbReference type="EMBL" id="EME45220.1"/>
    </source>
</evidence>
<protein>
    <submittedName>
        <fullName evidence="2">Uncharacterized protein</fullName>
    </submittedName>
</protein>
<reference evidence="3" key="1">
    <citation type="journal article" date="2012" name="PLoS Genet.">
        <title>The genomes of the fungal plant pathogens Cladosporium fulvum and Dothistroma septosporum reveal adaptation to different hosts and lifestyles but also signatures of common ancestry.</title>
        <authorList>
            <person name="de Wit P.J.G.M."/>
            <person name="van der Burgt A."/>
            <person name="Oekmen B."/>
            <person name="Stergiopoulos I."/>
            <person name="Abd-Elsalam K.A."/>
            <person name="Aerts A.L."/>
            <person name="Bahkali A.H."/>
            <person name="Beenen H.G."/>
            <person name="Chettri P."/>
            <person name="Cox M.P."/>
            <person name="Datema E."/>
            <person name="de Vries R.P."/>
            <person name="Dhillon B."/>
            <person name="Ganley A.R."/>
            <person name="Griffiths S.A."/>
            <person name="Guo Y."/>
            <person name="Hamelin R.C."/>
            <person name="Henrissat B."/>
            <person name="Kabir M.S."/>
            <person name="Jashni M.K."/>
            <person name="Kema G."/>
            <person name="Klaubauf S."/>
            <person name="Lapidus A."/>
            <person name="Levasseur A."/>
            <person name="Lindquist E."/>
            <person name="Mehrabi R."/>
            <person name="Ohm R.A."/>
            <person name="Owen T.J."/>
            <person name="Salamov A."/>
            <person name="Schwelm A."/>
            <person name="Schijlen E."/>
            <person name="Sun H."/>
            <person name="van den Burg H.A."/>
            <person name="van Ham R.C.H.J."/>
            <person name="Zhang S."/>
            <person name="Goodwin S.B."/>
            <person name="Grigoriev I.V."/>
            <person name="Collemare J."/>
            <person name="Bradshaw R.E."/>
        </authorList>
    </citation>
    <scope>NUCLEOTIDE SEQUENCE [LARGE SCALE GENOMIC DNA]</scope>
    <source>
        <strain evidence="3">NZE10 / CBS 128990</strain>
    </source>
</reference>
<dbReference type="HOGENOM" id="CLU_3019829_0_0_1"/>
<dbReference type="AlphaFoldDB" id="N1PS82"/>
<feature type="region of interest" description="Disordered" evidence="1">
    <location>
        <begin position="1"/>
        <end position="27"/>
    </location>
</feature>
<gene>
    <name evidence="2" type="ORF">DOTSEDRAFT_43604</name>
</gene>
<sequence>MKEREELASAMSKTNTPTRVVLDSSPGEERSLSYLYRNPRIDASIAGARKKTCCSM</sequence>
<evidence type="ECO:0000256" key="1">
    <source>
        <dbReference type="SAM" id="MobiDB-lite"/>
    </source>
</evidence>
<dbReference type="Proteomes" id="UP000016933">
    <property type="component" value="Unassembled WGS sequence"/>
</dbReference>
<proteinExistence type="predicted"/>
<feature type="non-terminal residue" evidence="2">
    <location>
        <position position="56"/>
    </location>
</feature>
<keyword evidence="3" id="KW-1185">Reference proteome</keyword>
<name>N1PS82_DOTSN</name>
<accession>N1PS82</accession>
<dbReference type="EMBL" id="KB446538">
    <property type="protein sequence ID" value="EME45220.1"/>
    <property type="molecule type" value="Genomic_DNA"/>
</dbReference>
<reference evidence="2 3" key="2">
    <citation type="journal article" date="2012" name="PLoS Pathog.">
        <title>Diverse lifestyles and strategies of plant pathogenesis encoded in the genomes of eighteen Dothideomycetes fungi.</title>
        <authorList>
            <person name="Ohm R.A."/>
            <person name="Feau N."/>
            <person name="Henrissat B."/>
            <person name="Schoch C.L."/>
            <person name="Horwitz B.A."/>
            <person name="Barry K.W."/>
            <person name="Condon B.J."/>
            <person name="Copeland A.C."/>
            <person name="Dhillon B."/>
            <person name="Glaser F."/>
            <person name="Hesse C.N."/>
            <person name="Kosti I."/>
            <person name="LaButti K."/>
            <person name="Lindquist E.A."/>
            <person name="Lucas S."/>
            <person name="Salamov A.A."/>
            <person name="Bradshaw R.E."/>
            <person name="Ciuffetti L."/>
            <person name="Hamelin R.C."/>
            <person name="Kema G.H.J."/>
            <person name="Lawrence C."/>
            <person name="Scott J.A."/>
            <person name="Spatafora J.W."/>
            <person name="Turgeon B.G."/>
            <person name="de Wit P.J.G.M."/>
            <person name="Zhong S."/>
            <person name="Goodwin S.B."/>
            <person name="Grigoriev I.V."/>
        </authorList>
    </citation>
    <scope>NUCLEOTIDE SEQUENCE [LARGE SCALE GENOMIC DNA]</scope>
    <source>
        <strain evidence="3">NZE10 / CBS 128990</strain>
    </source>
</reference>
<organism evidence="2 3">
    <name type="scientific">Dothistroma septosporum (strain NZE10 / CBS 128990)</name>
    <name type="common">Red band needle blight fungus</name>
    <name type="synonym">Mycosphaerella pini</name>
    <dbReference type="NCBI Taxonomy" id="675120"/>
    <lineage>
        <taxon>Eukaryota</taxon>
        <taxon>Fungi</taxon>
        <taxon>Dikarya</taxon>
        <taxon>Ascomycota</taxon>
        <taxon>Pezizomycotina</taxon>
        <taxon>Dothideomycetes</taxon>
        <taxon>Dothideomycetidae</taxon>
        <taxon>Mycosphaerellales</taxon>
        <taxon>Mycosphaerellaceae</taxon>
        <taxon>Dothistroma</taxon>
    </lineage>
</organism>
<evidence type="ECO:0000313" key="3">
    <source>
        <dbReference type="Proteomes" id="UP000016933"/>
    </source>
</evidence>